<evidence type="ECO:0000256" key="4">
    <source>
        <dbReference type="ARBA" id="ARBA00068096"/>
    </source>
</evidence>
<dbReference type="InterPro" id="IPR043504">
    <property type="entry name" value="Peptidase_S1_PA_chymotrypsin"/>
</dbReference>
<protein>
    <recommendedName>
        <fullName evidence="4">Phenoloxidase-activating factor 2</fullName>
    </recommendedName>
    <alternativeName>
        <fullName evidence="5">Prophenoloxidase-activating factor II</fullName>
    </alternativeName>
</protein>
<evidence type="ECO:0000313" key="9">
    <source>
        <dbReference type="Proteomes" id="UP000035880"/>
    </source>
</evidence>
<dbReference type="GO" id="GO:0004252">
    <property type="term" value="F:serine-type endopeptidase activity"/>
    <property type="evidence" value="ECO:0007669"/>
    <property type="project" value="InterPro"/>
</dbReference>
<dbReference type="GO" id="GO:0006508">
    <property type="term" value="P:proteolysis"/>
    <property type="evidence" value="ECO:0007669"/>
    <property type="project" value="InterPro"/>
</dbReference>
<evidence type="ECO:0000313" key="8">
    <source>
        <dbReference type="EMBL" id="KMY87758.1"/>
    </source>
</evidence>
<dbReference type="InterPro" id="IPR001254">
    <property type="entry name" value="Trypsin_dom"/>
</dbReference>
<dbReference type="PROSITE" id="PS50240">
    <property type="entry name" value="TRYPSIN_DOM"/>
    <property type="match status" value="1"/>
</dbReference>
<dbReference type="FunFam" id="2.40.10.10:FF:000038">
    <property type="entry name" value="Serine protease"/>
    <property type="match status" value="1"/>
</dbReference>
<evidence type="ECO:0000256" key="5">
    <source>
        <dbReference type="ARBA" id="ARBA00076468"/>
    </source>
</evidence>
<evidence type="ECO:0000256" key="1">
    <source>
        <dbReference type="ARBA" id="ARBA00004613"/>
    </source>
</evidence>
<evidence type="ECO:0000256" key="6">
    <source>
        <dbReference type="SAM" id="SignalP"/>
    </source>
</evidence>
<dbReference type="Gene3D" id="2.40.10.10">
    <property type="entry name" value="Trypsin-like serine proteases"/>
    <property type="match status" value="1"/>
</dbReference>
<dbReference type="CDD" id="cd00190">
    <property type="entry name" value="Tryp_SPc"/>
    <property type="match status" value="1"/>
</dbReference>
<dbReference type="Pfam" id="PF00089">
    <property type="entry name" value="Trypsin"/>
    <property type="match status" value="1"/>
</dbReference>
<organism evidence="8 9">
    <name type="scientific">Drosophila simulans</name>
    <name type="common">Fruit fly</name>
    <dbReference type="NCBI Taxonomy" id="7240"/>
    <lineage>
        <taxon>Eukaryota</taxon>
        <taxon>Metazoa</taxon>
        <taxon>Ecdysozoa</taxon>
        <taxon>Arthropoda</taxon>
        <taxon>Hexapoda</taxon>
        <taxon>Insecta</taxon>
        <taxon>Pterygota</taxon>
        <taxon>Neoptera</taxon>
        <taxon>Endopterygota</taxon>
        <taxon>Diptera</taxon>
        <taxon>Brachycera</taxon>
        <taxon>Muscomorpha</taxon>
        <taxon>Ephydroidea</taxon>
        <taxon>Drosophilidae</taxon>
        <taxon>Drosophila</taxon>
        <taxon>Sophophora</taxon>
    </lineage>
</organism>
<keyword evidence="2" id="KW-0964">Secreted</keyword>
<evidence type="ECO:0000256" key="3">
    <source>
        <dbReference type="ARBA" id="ARBA00023157"/>
    </source>
</evidence>
<accession>A0A0J9QUK4</accession>
<evidence type="ECO:0000259" key="7">
    <source>
        <dbReference type="PROSITE" id="PS50240"/>
    </source>
</evidence>
<keyword evidence="3" id="KW-1015">Disulfide bond</keyword>
<feature type="signal peptide" evidence="6">
    <location>
        <begin position="1"/>
        <end position="26"/>
    </location>
</feature>
<reference evidence="8 9" key="1">
    <citation type="journal article" date="2013" name="Genome Res.">
        <title>A second-generation assembly of the Drosophila simulans genome provides new insights into patterns of lineage-specific divergence.</title>
        <authorList>
            <person name="Hu T.T."/>
            <person name="Eisen M.B."/>
            <person name="Thornton K.R."/>
            <person name="Andolfatto P."/>
        </authorList>
    </citation>
    <scope>NUCLEOTIDE SEQUENCE [LARGE SCALE GENOMIC DNA]</scope>
    <source>
        <strain evidence="9">w501</strain>
    </source>
</reference>
<evidence type="ECO:0000256" key="2">
    <source>
        <dbReference type="ARBA" id="ARBA00022525"/>
    </source>
</evidence>
<keyword evidence="6" id="KW-0732">Signal</keyword>
<keyword evidence="8" id="KW-0378">Hydrolase</keyword>
<dbReference type="KEGG" id="dsi:Dsimw501_GD22795"/>
<proteinExistence type="predicted"/>
<sequence length="352" mass="38643">MFGWEKMSRFFAPLVIFLGLILSSGATHMCLSSDLCVPRENCREEEAFFDFRSTIECSDAEVCCEKSNVIGMISPPQHPLDRLLGTSNPNGLDGSTQVHDDQSKPNQFPWVMALFVKDSYLGGGSLITPGLVLTAAHILVELSPNDIMVRAGEWDLSSSENLSPPMDRQVIKILNHEAFNYSSAANNLALLFLDSPFELGANIQTIRLPIPDKTFDRRICTVAGWGMRSSADVDVQPIQQKVDLPVVESPKCQRQLRLTRLGSNYQLPASLMCAGGEEGRDVCFLFGGSALFCSQDGDPNRYEQAGIVSFGVGCGQPNVPTTFTHVSKFREWINPHLKQVLSVPGNTLPAMT</sequence>
<dbReference type="GO" id="GO:0005576">
    <property type="term" value="C:extracellular region"/>
    <property type="evidence" value="ECO:0007669"/>
    <property type="project" value="UniProtKB-SubCell"/>
</dbReference>
<dbReference type="AlphaFoldDB" id="A0A0J9QUK4"/>
<gene>
    <name evidence="8" type="primary">Dsim\GD22795</name>
    <name evidence="8" type="ORF">Dsimw501_GD22795</name>
</gene>
<comment type="subcellular location">
    <subcellularLocation>
        <location evidence="1">Secreted</location>
    </subcellularLocation>
</comment>
<dbReference type="OrthoDB" id="6261922at2759"/>
<dbReference type="SUPFAM" id="SSF50494">
    <property type="entry name" value="Trypsin-like serine proteases"/>
    <property type="match status" value="1"/>
</dbReference>
<dbReference type="Bgee" id="FBgn0194189">
    <property type="expression patterns" value="Expressed in female reproductive system and 2 other cell types or tissues"/>
</dbReference>
<feature type="chain" id="PRO_5005320947" description="Phenoloxidase-activating factor 2" evidence="6">
    <location>
        <begin position="27"/>
        <end position="352"/>
    </location>
</feature>
<dbReference type="PANTHER" id="PTHR24258:SF129">
    <property type="entry name" value="LP15124P-RELATED"/>
    <property type="match status" value="1"/>
</dbReference>
<dbReference type="EMBL" id="CM002910">
    <property type="protein sequence ID" value="KMY87758.1"/>
    <property type="molecule type" value="Genomic_DNA"/>
</dbReference>
<dbReference type="SMART" id="SM00020">
    <property type="entry name" value="Tryp_SPc"/>
    <property type="match status" value="1"/>
</dbReference>
<feature type="domain" description="Peptidase S1" evidence="7">
    <location>
        <begin position="92"/>
        <end position="338"/>
    </location>
</feature>
<dbReference type="Proteomes" id="UP000035880">
    <property type="component" value="Chromosome 2L"/>
</dbReference>
<dbReference type="InterPro" id="IPR009003">
    <property type="entry name" value="Peptidase_S1_PA"/>
</dbReference>
<dbReference type="PANTHER" id="PTHR24258">
    <property type="entry name" value="SERINE PROTEASE-RELATED"/>
    <property type="match status" value="1"/>
</dbReference>
<name>A0A0J9QUK4_DROSI</name>